<dbReference type="RefSeq" id="WP_143917218.1">
    <property type="nucleotide sequence ID" value="NZ_CANMIK010000041.1"/>
</dbReference>
<dbReference type="OrthoDB" id="980086at2"/>
<feature type="transmembrane region" description="Helical" evidence="1">
    <location>
        <begin position="41"/>
        <end position="63"/>
    </location>
</feature>
<protein>
    <submittedName>
        <fullName evidence="2">Uncharacterized protein</fullName>
    </submittedName>
</protein>
<evidence type="ECO:0000313" key="2">
    <source>
        <dbReference type="EMBL" id="TSE07278.1"/>
    </source>
</evidence>
<reference evidence="2 3" key="1">
    <citation type="submission" date="2019-07" db="EMBL/GenBank/DDBJ databases">
        <title>The draft genome sequence of Aquimarina algiphila M91.</title>
        <authorList>
            <person name="Meng X."/>
        </authorList>
    </citation>
    <scope>NUCLEOTIDE SEQUENCE [LARGE SCALE GENOMIC DNA]</scope>
    <source>
        <strain evidence="2 3">M91</strain>
    </source>
</reference>
<gene>
    <name evidence="2" type="ORF">FOF46_16490</name>
</gene>
<accession>A0A554VI24</accession>
<feature type="transmembrane region" description="Helical" evidence="1">
    <location>
        <begin position="12"/>
        <end position="29"/>
    </location>
</feature>
<keyword evidence="1" id="KW-0472">Membrane</keyword>
<keyword evidence="3" id="KW-1185">Reference proteome</keyword>
<name>A0A554VI24_9FLAO</name>
<evidence type="ECO:0000256" key="1">
    <source>
        <dbReference type="SAM" id="Phobius"/>
    </source>
</evidence>
<proteinExistence type="predicted"/>
<dbReference type="Proteomes" id="UP000318833">
    <property type="component" value="Unassembled WGS sequence"/>
</dbReference>
<evidence type="ECO:0000313" key="3">
    <source>
        <dbReference type="Proteomes" id="UP000318833"/>
    </source>
</evidence>
<feature type="transmembrane region" description="Helical" evidence="1">
    <location>
        <begin position="560"/>
        <end position="579"/>
    </location>
</feature>
<organism evidence="2 3">
    <name type="scientific">Aquimarina algiphila</name>
    <dbReference type="NCBI Taxonomy" id="2047982"/>
    <lineage>
        <taxon>Bacteria</taxon>
        <taxon>Pseudomonadati</taxon>
        <taxon>Bacteroidota</taxon>
        <taxon>Flavobacteriia</taxon>
        <taxon>Flavobacteriales</taxon>
        <taxon>Flavobacteriaceae</taxon>
        <taxon>Aquimarina</taxon>
    </lineage>
</organism>
<dbReference type="EMBL" id="VLNR01000035">
    <property type="protein sequence ID" value="TSE07278.1"/>
    <property type="molecule type" value="Genomic_DNA"/>
</dbReference>
<keyword evidence="1" id="KW-1133">Transmembrane helix</keyword>
<keyword evidence="1" id="KW-0812">Transmembrane</keyword>
<comment type="caution">
    <text evidence="2">The sequence shown here is derived from an EMBL/GenBank/DDBJ whole genome shotgun (WGS) entry which is preliminary data.</text>
</comment>
<dbReference type="AlphaFoldDB" id="A0A554VI24"/>
<sequence>MIDNLTFLNAELMWPLSIGAILLWCVFIWKEWYSNKKPRFWIKVMISFLAIGALVILVLKPVISVPGDATKMVILTEGYDQVRLDSIKKVHKRIKVYKYNINQLIFKDINIPDSVFILGYGVEPFDFWQFDNCKVKYLNDSIPSGVIRFTYDHKNTVGKQMIFNGLYHKPKKENQLVLEGPGGVYLDSVSLGDDEQQIFGLSTKLNLPGKFVFSLIEKDTTGKIHSKNPIPLLVEDPIPLKILIVNGFPTFETKYLKNYLAEMGHQVLVRSQITKGRYKYEYFNMERLPIGTFSEKNLQPFDLVIIDANSFKKLGKTSRAVLRNSIRENGLGLFIQSDQDFFRFSRNFGSFDFVTQKNVETNLKGQSKIKISKSPFFFKDEFLLHPIHKNTNNQVLSAYKPMGKGRIGTTVLENTYELVLNGRTKVYQELWSKLISSISNKEIPLAEWRSKGNIAYINQPFKFKLRTSIAKPMVNTINGYKISMREDIDISNLWSATTYPKTLGWDTLLIQQDTTEVFPYFVTHTSHWRSQTHYEKIVENSKYSAVSSKESKEENKAFRLVNPLGFFLIFLICIGYLWLKPKMVN</sequence>